<dbReference type="AlphaFoldDB" id="A0A483VZT6"/>
<proteinExistence type="predicted"/>
<organism evidence="2">
    <name type="scientific">Klebsiella pneumoniae</name>
    <dbReference type="NCBI Taxonomy" id="573"/>
    <lineage>
        <taxon>Bacteria</taxon>
        <taxon>Pseudomonadati</taxon>
        <taxon>Pseudomonadota</taxon>
        <taxon>Gammaproteobacteria</taxon>
        <taxon>Enterobacterales</taxon>
        <taxon>Enterobacteriaceae</taxon>
        <taxon>Klebsiella/Raoultella group</taxon>
        <taxon>Klebsiella</taxon>
        <taxon>Klebsiella pneumoniae complex</taxon>
    </lineage>
</organism>
<keyword evidence="1" id="KW-0732">Signal</keyword>
<sequence length="70" mass="7958">MYRVVCCRFYLTAVPFVANLSGAVRARDVMVNIFELQVQKKPRRALNHLIPKRSPLVSVLTINCHLIACC</sequence>
<evidence type="ECO:0008006" key="3">
    <source>
        <dbReference type="Google" id="ProtNLM"/>
    </source>
</evidence>
<accession>A0A483VZT6</accession>
<evidence type="ECO:0000256" key="1">
    <source>
        <dbReference type="SAM" id="SignalP"/>
    </source>
</evidence>
<name>A0A483VZT6_KLEPN</name>
<feature type="signal peptide" evidence="1">
    <location>
        <begin position="1"/>
        <end position="26"/>
    </location>
</feature>
<protein>
    <recommendedName>
        <fullName evidence="3">Secreted protein</fullName>
    </recommendedName>
</protein>
<comment type="caution">
    <text evidence="2">The sequence shown here is derived from an EMBL/GenBank/DDBJ whole genome shotgun (WGS) entry which is preliminary data.</text>
</comment>
<reference evidence="2" key="1">
    <citation type="submission" date="2019-01" db="EMBL/GenBank/DDBJ databases">
        <authorList>
            <person name="Lista F."/>
            <person name="Gentile B."/>
            <person name="Anselmo A."/>
            <person name="Fasciana T."/>
            <person name="Giammanco A."/>
        </authorList>
    </citation>
    <scope>NUCLEOTIDE SEQUENCE</scope>
    <source>
        <strain evidence="2">9R</strain>
    </source>
</reference>
<dbReference type="EMBL" id="SDDM01000076">
    <property type="protein sequence ID" value="TCY90542.1"/>
    <property type="molecule type" value="Genomic_DNA"/>
</dbReference>
<gene>
    <name evidence="2" type="ORF">ETH52_27555</name>
</gene>
<feature type="chain" id="PRO_5019826486" description="Secreted protein" evidence="1">
    <location>
        <begin position="27"/>
        <end position="70"/>
    </location>
</feature>
<evidence type="ECO:0000313" key="2">
    <source>
        <dbReference type="EMBL" id="TCY90542.1"/>
    </source>
</evidence>